<name>A0A7X4YM20_9BACL</name>
<evidence type="ECO:0000259" key="7">
    <source>
        <dbReference type="Pfam" id="PF03775"/>
    </source>
</evidence>
<dbReference type="HAMAP" id="MF_00267">
    <property type="entry name" value="MinC"/>
    <property type="match status" value="1"/>
</dbReference>
<dbReference type="Pfam" id="PF22642">
    <property type="entry name" value="MinC_N_1"/>
    <property type="match status" value="1"/>
</dbReference>
<evidence type="ECO:0000256" key="5">
    <source>
        <dbReference type="ARBA" id="ARBA00046874"/>
    </source>
</evidence>
<comment type="similarity">
    <text evidence="1 6">Belongs to the MinC family.</text>
</comment>
<dbReference type="OrthoDB" id="9790810at2"/>
<dbReference type="InterPro" id="IPR013033">
    <property type="entry name" value="MinC"/>
</dbReference>
<reference evidence="9 10" key="1">
    <citation type="submission" date="2020-01" db="EMBL/GenBank/DDBJ databases">
        <title>Paenibacillus soybeanensis sp. nov. isolated from the nodules of soybean (Glycine max(L.) Merr).</title>
        <authorList>
            <person name="Wang H."/>
        </authorList>
    </citation>
    <scope>NUCLEOTIDE SEQUENCE [LARGE SCALE GENOMIC DNA]</scope>
    <source>
        <strain evidence="9 10">DSM 23054</strain>
    </source>
</reference>
<protein>
    <recommendedName>
        <fullName evidence="6">Probable septum site-determining protein MinC</fullName>
    </recommendedName>
</protein>
<keyword evidence="4 6" id="KW-0131">Cell cycle</keyword>
<evidence type="ECO:0000256" key="4">
    <source>
        <dbReference type="ARBA" id="ARBA00023306"/>
    </source>
</evidence>
<keyword evidence="2 6" id="KW-0132">Cell division</keyword>
<evidence type="ECO:0000256" key="6">
    <source>
        <dbReference type="HAMAP-Rule" id="MF_00267"/>
    </source>
</evidence>
<evidence type="ECO:0000256" key="3">
    <source>
        <dbReference type="ARBA" id="ARBA00023210"/>
    </source>
</evidence>
<proteinExistence type="inferred from homology"/>
<dbReference type="PANTHER" id="PTHR34108">
    <property type="entry name" value="SEPTUM SITE-DETERMINING PROTEIN MINC"/>
    <property type="match status" value="1"/>
</dbReference>
<dbReference type="Pfam" id="PF03775">
    <property type="entry name" value="MinC_C"/>
    <property type="match status" value="1"/>
</dbReference>
<dbReference type="SUPFAM" id="SSF63848">
    <property type="entry name" value="Cell-division inhibitor MinC, C-terminal domain"/>
    <property type="match status" value="1"/>
</dbReference>
<keyword evidence="3 6" id="KW-0717">Septation</keyword>
<organism evidence="9 10">
    <name type="scientific">Paenibacillus sacheonensis</name>
    <dbReference type="NCBI Taxonomy" id="742054"/>
    <lineage>
        <taxon>Bacteria</taxon>
        <taxon>Bacillati</taxon>
        <taxon>Bacillota</taxon>
        <taxon>Bacilli</taxon>
        <taxon>Bacillales</taxon>
        <taxon>Paenibacillaceae</taxon>
        <taxon>Paenibacillus</taxon>
    </lineage>
</organism>
<keyword evidence="10" id="KW-1185">Reference proteome</keyword>
<dbReference type="Gene3D" id="2.160.20.70">
    <property type="match status" value="1"/>
</dbReference>
<comment type="subunit">
    <text evidence="5 6">Interacts with MinD and FtsZ.</text>
</comment>
<sequence length="231" mass="25693">MKESYRERGGTSVTEKQHITIKGVKEGLIFLLDDNCEFSILLDELQYKLEKSHQQLLTGPIVHVQVKLGSRHVTEEDKERIRATIRQQGNLLVQSVESEAIAPEKPEDGNNIKVLTGIVRSGQTMEHDGNLLLMGDVNPGGTVLCTGDIYVLGALRGLAHAGCEGRKEAVIAASLLRPTQLRIDDVISRPPDEWMTGDALMEFAFLSEGVMKIDKLTQLQRIRRLPIVFRA</sequence>
<evidence type="ECO:0000256" key="1">
    <source>
        <dbReference type="ARBA" id="ARBA00006291"/>
    </source>
</evidence>
<dbReference type="InterPro" id="IPR016098">
    <property type="entry name" value="CAP/MinC_C"/>
</dbReference>
<evidence type="ECO:0000256" key="2">
    <source>
        <dbReference type="ARBA" id="ARBA00022618"/>
    </source>
</evidence>
<dbReference type="AlphaFoldDB" id="A0A7X4YM20"/>
<evidence type="ECO:0000259" key="8">
    <source>
        <dbReference type="Pfam" id="PF22642"/>
    </source>
</evidence>
<dbReference type="GO" id="GO:0000902">
    <property type="term" value="P:cell morphogenesis"/>
    <property type="evidence" value="ECO:0007669"/>
    <property type="project" value="InterPro"/>
</dbReference>
<dbReference type="InterPro" id="IPR005526">
    <property type="entry name" value="Septum_form_inhib_MinC_C"/>
</dbReference>
<comment type="function">
    <text evidence="6">Cell division inhibitor that blocks the formation of polar Z ring septums. Rapidly oscillates between the poles of the cell to destabilize FtsZ filaments that have formed before they mature into polar Z rings. Prevents FtsZ polymerization.</text>
</comment>
<dbReference type="PANTHER" id="PTHR34108:SF1">
    <property type="entry name" value="SEPTUM SITE-DETERMINING PROTEIN MINC"/>
    <property type="match status" value="1"/>
</dbReference>
<dbReference type="GO" id="GO:1901891">
    <property type="term" value="P:regulation of cell septum assembly"/>
    <property type="evidence" value="ECO:0007669"/>
    <property type="project" value="InterPro"/>
</dbReference>
<feature type="domain" description="Septum formation inhibitor MinC C-terminal" evidence="7">
    <location>
        <begin position="115"/>
        <end position="206"/>
    </location>
</feature>
<accession>A0A7X4YM20</accession>
<feature type="domain" description="Septum site-determining protein MinC N-terminal" evidence="8">
    <location>
        <begin position="19"/>
        <end position="96"/>
    </location>
</feature>
<dbReference type="Proteomes" id="UP000558113">
    <property type="component" value="Unassembled WGS sequence"/>
</dbReference>
<comment type="caution">
    <text evidence="9">The sequence shown here is derived from an EMBL/GenBank/DDBJ whole genome shotgun (WGS) entry which is preliminary data.</text>
</comment>
<dbReference type="GO" id="GO:0000917">
    <property type="term" value="P:division septum assembly"/>
    <property type="evidence" value="ECO:0007669"/>
    <property type="project" value="UniProtKB-KW"/>
</dbReference>
<dbReference type="Gene3D" id="3.30.160.540">
    <property type="match status" value="1"/>
</dbReference>
<dbReference type="InterPro" id="IPR036145">
    <property type="entry name" value="MinC_C_sf"/>
</dbReference>
<dbReference type="InterPro" id="IPR055219">
    <property type="entry name" value="MinC_N_1"/>
</dbReference>
<gene>
    <name evidence="6" type="primary">minC</name>
    <name evidence="9" type="ORF">GT003_02575</name>
</gene>
<dbReference type="EMBL" id="JAAAMU010000001">
    <property type="protein sequence ID" value="NBC67874.1"/>
    <property type="molecule type" value="Genomic_DNA"/>
</dbReference>
<evidence type="ECO:0000313" key="9">
    <source>
        <dbReference type="EMBL" id="NBC67874.1"/>
    </source>
</evidence>
<evidence type="ECO:0000313" key="10">
    <source>
        <dbReference type="Proteomes" id="UP000558113"/>
    </source>
</evidence>